<dbReference type="InterPro" id="IPR045760">
    <property type="entry name" value="DAP_DH_C"/>
</dbReference>
<comment type="caution">
    <text evidence="2">The sequence shown here is derived from an EMBL/GenBank/DDBJ whole genome shotgun (WGS) entry which is preliminary data.</text>
</comment>
<evidence type="ECO:0000259" key="1">
    <source>
        <dbReference type="Pfam" id="PF19328"/>
    </source>
</evidence>
<dbReference type="RefSeq" id="WP_211143660.1">
    <property type="nucleotide sequence ID" value="NZ_JAEEGB010000021.1"/>
</dbReference>
<dbReference type="Proteomes" id="UP000622687">
    <property type="component" value="Unassembled WGS sequence"/>
</dbReference>
<dbReference type="EMBL" id="JAEEGB010000021">
    <property type="protein sequence ID" value="MBI6874263.1"/>
    <property type="molecule type" value="Genomic_DNA"/>
</dbReference>
<evidence type="ECO:0000313" key="2">
    <source>
        <dbReference type="EMBL" id="MBI6874263.1"/>
    </source>
</evidence>
<dbReference type="NCBIfam" id="NF040740">
    <property type="entry name" value="ornith_Ord"/>
    <property type="match status" value="1"/>
</dbReference>
<evidence type="ECO:0000313" key="3">
    <source>
        <dbReference type="Proteomes" id="UP000622687"/>
    </source>
</evidence>
<dbReference type="AlphaFoldDB" id="A0A934HVW0"/>
<protein>
    <submittedName>
        <fullName evidence="2">NADP-binding protein</fullName>
    </submittedName>
</protein>
<dbReference type="Pfam" id="PF19328">
    <property type="entry name" value="DAP_DH_C"/>
    <property type="match status" value="1"/>
</dbReference>
<sequence length="355" mass="38520">MKRNVRVVIWGFGAMGSGMAKMLLKKKGVDIVGVCARGQKIGKSMYELLEMERGDRPEVIINPDIEKILTETNPDVCLCATDSFTKEAFPKLKVVLENKVNVISTAEEMAYPYAQDPEVASELDKIAKENGVSILGTGINPGLMMDLLVLCLTGCMEDVEHIEAKRVNSLSPFGPFVMKEQGVGTTVEEFENGVKDGTLSGHVGFAESAAMIADGLGWKIEKFEQQVKPIVTTIDRKSPFGFAKAGDVAGVSMTAQGWVDGDVKIDLIHPQQIEPEMEGTETGDYITIKGNPAIHMANKPEVDGGIGTIAMCVNMIPHIINADAGLKTMIDLPVPRAIMGDFRDFIKIESNCLKE</sequence>
<gene>
    <name evidence="2" type="ORF">I6U51_16415</name>
</gene>
<dbReference type="Gene3D" id="3.40.50.720">
    <property type="entry name" value="NAD(P)-binding Rossmann-like Domain"/>
    <property type="match status" value="1"/>
</dbReference>
<reference evidence="2" key="1">
    <citation type="submission" date="2020-12" db="EMBL/GenBank/DDBJ databases">
        <title>Clostridium thailandense sp. nov., a novel acetogenic bacterium isolated from peat land soil in Thailand.</title>
        <authorList>
            <person name="Chaikitkaew S."/>
            <person name="Birkeland N.K."/>
        </authorList>
    </citation>
    <scope>NUCLEOTIDE SEQUENCE</scope>
    <source>
        <strain evidence="2">DSM 17425</strain>
    </source>
</reference>
<organism evidence="2 3">
    <name type="scientific">Clostridium aciditolerans</name>
    <dbReference type="NCBI Taxonomy" id="339861"/>
    <lineage>
        <taxon>Bacteria</taxon>
        <taxon>Bacillati</taxon>
        <taxon>Bacillota</taxon>
        <taxon>Clostridia</taxon>
        <taxon>Eubacteriales</taxon>
        <taxon>Clostridiaceae</taxon>
        <taxon>Clostridium</taxon>
    </lineage>
</organism>
<proteinExistence type="predicted"/>
<name>A0A934HVW0_9CLOT</name>
<accession>A0A934HVW0</accession>
<dbReference type="SUPFAM" id="SSF51735">
    <property type="entry name" value="NAD(P)-binding Rossmann-fold domains"/>
    <property type="match status" value="1"/>
</dbReference>
<keyword evidence="3" id="KW-1185">Reference proteome</keyword>
<dbReference type="CDD" id="cd24146">
    <property type="entry name" value="nat-AmDH_N_like"/>
    <property type="match status" value="1"/>
</dbReference>
<feature type="domain" description="2,4-diaminopentanoate dehydrogenase C-terminal" evidence="1">
    <location>
        <begin position="144"/>
        <end position="347"/>
    </location>
</feature>
<dbReference type="InterPro" id="IPR036291">
    <property type="entry name" value="NAD(P)-bd_dom_sf"/>
</dbReference>